<organism evidence="1 2">
    <name type="scientific">Parascaris equorum</name>
    <name type="common">Equine roundworm</name>
    <dbReference type="NCBI Taxonomy" id="6256"/>
    <lineage>
        <taxon>Eukaryota</taxon>
        <taxon>Metazoa</taxon>
        <taxon>Ecdysozoa</taxon>
        <taxon>Nematoda</taxon>
        <taxon>Chromadorea</taxon>
        <taxon>Rhabditida</taxon>
        <taxon>Spirurina</taxon>
        <taxon>Ascaridomorpha</taxon>
        <taxon>Ascaridoidea</taxon>
        <taxon>Ascarididae</taxon>
        <taxon>Parascaris</taxon>
    </lineage>
</organism>
<reference evidence="2" key="1">
    <citation type="submission" date="2022-11" db="UniProtKB">
        <authorList>
            <consortium name="WormBaseParasite"/>
        </authorList>
    </citation>
    <scope>IDENTIFICATION</scope>
</reference>
<dbReference type="WBParaSite" id="PEQ_0000796001-mRNA-1">
    <property type="protein sequence ID" value="PEQ_0000796001-mRNA-1"/>
    <property type="gene ID" value="PEQ_0000796001"/>
</dbReference>
<accession>A0A914S0W8</accession>
<evidence type="ECO:0000313" key="1">
    <source>
        <dbReference type="Proteomes" id="UP000887564"/>
    </source>
</evidence>
<sequence length="48" mass="5541">MHSPTFWRGLLLTVLQFAFDHRKLPTISAKAEHRSRMCSPPKARPILP</sequence>
<name>A0A914S0W8_PAREQ</name>
<protein>
    <submittedName>
        <fullName evidence="2">Uncharacterized protein</fullName>
    </submittedName>
</protein>
<evidence type="ECO:0000313" key="2">
    <source>
        <dbReference type="WBParaSite" id="PEQ_0000796001-mRNA-1"/>
    </source>
</evidence>
<dbReference type="Proteomes" id="UP000887564">
    <property type="component" value="Unplaced"/>
</dbReference>
<proteinExistence type="predicted"/>
<keyword evidence="1" id="KW-1185">Reference proteome</keyword>
<dbReference type="AlphaFoldDB" id="A0A914S0W8"/>